<dbReference type="AlphaFoldDB" id="A0A120FEY7"/>
<evidence type="ECO:0000256" key="1">
    <source>
        <dbReference type="ARBA" id="ARBA00004651"/>
    </source>
</evidence>
<accession>A0A120FEY7</accession>
<reference evidence="13 14" key="1">
    <citation type="submission" date="2015-11" db="EMBL/GenBank/DDBJ databases">
        <title>Draft Genome Sequence of the Strain BR 10423 (Rhizobium sp.) isolated from nodules of Mimosa pudica.</title>
        <authorList>
            <person name="Barauna A.C."/>
            <person name="Zilli J.E."/>
            <person name="Simoes-Araujo J.L."/>
            <person name="Reis V.M."/>
            <person name="James E.K."/>
            <person name="Reis F.B.Jr."/>
            <person name="Rouws L.F."/>
            <person name="Passos S.R."/>
            <person name="Gois S.R."/>
        </authorList>
    </citation>
    <scope>NUCLEOTIDE SEQUENCE [LARGE SCALE GENOMIC DNA]</scope>
    <source>
        <strain evidence="13 14">BR10423</strain>
    </source>
</reference>
<dbReference type="EMBL" id="LNCD01000138">
    <property type="protein sequence ID" value="KWV41972.1"/>
    <property type="molecule type" value="Genomic_DNA"/>
</dbReference>
<evidence type="ECO:0000313" key="14">
    <source>
        <dbReference type="Proteomes" id="UP000068164"/>
    </source>
</evidence>
<proteinExistence type="inferred from homology"/>
<dbReference type="NCBIfam" id="TIGR00494">
    <property type="entry name" value="crcB"/>
    <property type="match status" value="1"/>
</dbReference>
<evidence type="ECO:0000256" key="5">
    <source>
        <dbReference type="ARBA" id="ARBA00022989"/>
    </source>
</evidence>
<evidence type="ECO:0000256" key="8">
    <source>
        <dbReference type="ARBA" id="ARBA00023136"/>
    </source>
</evidence>
<keyword evidence="5 12" id="KW-1133">Transmembrane helix</keyword>
<comment type="function">
    <text evidence="12">Fluoride-specific ion channel. Important for reducing fluoride concentration in the cell, thus reducing its toxicity.</text>
</comment>
<dbReference type="GO" id="GO:0140114">
    <property type="term" value="P:cellular detoxification of fluoride"/>
    <property type="evidence" value="ECO:0007669"/>
    <property type="project" value="UniProtKB-UniRule"/>
</dbReference>
<organism evidence="13 14">
    <name type="scientific">Rhizobium altiplani</name>
    <dbReference type="NCBI Taxonomy" id="1864509"/>
    <lineage>
        <taxon>Bacteria</taxon>
        <taxon>Pseudomonadati</taxon>
        <taxon>Pseudomonadota</taxon>
        <taxon>Alphaproteobacteria</taxon>
        <taxon>Hyphomicrobiales</taxon>
        <taxon>Rhizobiaceae</taxon>
        <taxon>Rhizobium/Agrobacterium group</taxon>
        <taxon>Rhizobium</taxon>
    </lineage>
</organism>
<dbReference type="Pfam" id="PF02537">
    <property type="entry name" value="CRCB"/>
    <property type="match status" value="1"/>
</dbReference>
<comment type="similarity">
    <text evidence="10 12">Belongs to the fluoride channel Fluc/FEX (TC 1.A.43) family.</text>
</comment>
<evidence type="ECO:0000313" key="13">
    <source>
        <dbReference type="EMBL" id="KWV41972.1"/>
    </source>
</evidence>
<dbReference type="InterPro" id="IPR003691">
    <property type="entry name" value="FluC"/>
</dbReference>
<keyword evidence="14" id="KW-1185">Reference proteome</keyword>
<feature type="binding site" evidence="12">
    <location>
        <position position="63"/>
    </location>
    <ligand>
        <name>Na(+)</name>
        <dbReference type="ChEBI" id="CHEBI:29101"/>
        <note>structural</note>
    </ligand>
</feature>
<keyword evidence="6 12" id="KW-0915">Sodium</keyword>
<evidence type="ECO:0000256" key="10">
    <source>
        <dbReference type="ARBA" id="ARBA00035120"/>
    </source>
</evidence>
<dbReference type="PANTHER" id="PTHR28259">
    <property type="entry name" value="FLUORIDE EXPORT PROTEIN 1-RELATED"/>
    <property type="match status" value="1"/>
</dbReference>
<keyword evidence="4 12" id="KW-0812">Transmembrane</keyword>
<comment type="catalytic activity">
    <reaction evidence="11">
        <text>fluoride(in) = fluoride(out)</text>
        <dbReference type="Rhea" id="RHEA:76159"/>
        <dbReference type="ChEBI" id="CHEBI:17051"/>
    </reaction>
    <physiologicalReaction direction="left-to-right" evidence="11">
        <dbReference type="Rhea" id="RHEA:76160"/>
    </physiologicalReaction>
</comment>
<keyword evidence="12" id="KW-0479">Metal-binding</keyword>
<comment type="subcellular location">
    <subcellularLocation>
        <location evidence="1 12">Cell membrane</location>
        <topology evidence="1 12">Multi-pass membrane protein</topology>
    </subcellularLocation>
</comment>
<comment type="caution">
    <text evidence="13">The sequence shown here is derived from an EMBL/GenBank/DDBJ whole genome shotgun (WGS) entry which is preliminary data.</text>
</comment>
<protein>
    <recommendedName>
        <fullName evidence="12">Fluoride-specific ion channel FluC</fullName>
    </recommendedName>
</protein>
<evidence type="ECO:0000256" key="4">
    <source>
        <dbReference type="ARBA" id="ARBA00022692"/>
    </source>
</evidence>
<keyword evidence="2 12" id="KW-1003">Cell membrane</keyword>
<dbReference type="GO" id="GO:0062054">
    <property type="term" value="F:fluoride channel activity"/>
    <property type="evidence" value="ECO:0007669"/>
    <property type="project" value="UniProtKB-UniRule"/>
</dbReference>
<evidence type="ECO:0000256" key="6">
    <source>
        <dbReference type="ARBA" id="ARBA00023053"/>
    </source>
</evidence>
<keyword evidence="3" id="KW-0997">Cell inner membrane</keyword>
<evidence type="ECO:0000256" key="9">
    <source>
        <dbReference type="ARBA" id="ARBA00023303"/>
    </source>
</evidence>
<keyword evidence="7 12" id="KW-0406">Ion transport</keyword>
<evidence type="ECO:0000256" key="11">
    <source>
        <dbReference type="ARBA" id="ARBA00035585"/>
    </source>
</evidence>
<evidence type="ECO:0000256" key="12">
    <source>
        <dbReference type="HAMAP-Rule" id="MF_00454"/>
    </source>
</evidence>
<dbReference type="HAMAP" id="MF_00454">
    <property type="entry name" value="FluC"/>
    <property type="match status" value="1"/>
</dbReference>
<dbReference type="PANTHER" id="PTHR28259:SF1">
    <property type="entry name" value="FLUORIDE EXPORT PROTEIN 1-RELATED"/>
    <property type="match status" value="1"/>
</dbReference>
<evidence type="ECO:0000256" key="3">
    <source>
        <dbReference type="ARBA" id="ARBA00022519"/>
    </source>
</evidence>
<feature type="transmembrane region" description="Helical" evidence="12">
    <location>
        <begin position="20"/>
        <end position="40"/>
    </location>
</feature>
<keyword evidence="8 12" id="KW-0472">Membrane</keyword>
<feature type="transmembrane region" description="Helical" evidence="12">
    <location>
        <begin position="52"/>
        <end position="76"/>
    </location>
</feature>
<dbReference type="Proteomes" id="UP000068164">
    <property type="component" value="Unassembled WGS sequence"/>
</dbReference>
<dbReference type="GO" id="GO:0005886">
    <property type="term" value="C:plasma membrane"/>
    <property type="evidence" value="ECO:0007669"/>
    <property type="project" value="UniProtKB-SubCell"/>
</dbReference>
<feature type="transmembrane region" description="Helical" evidence="12">
    <location>
        <begin position="82"/>
        <end position="106"/>
    </location>
</feature>
<name>A0A120FEY7_9HYPH</name>
<gene>
    <name evidence="12" type="primary">fluC</name>
    <name evidence="12" type="synonym">crcB</name>
    <name evidence="13" type="ORF">AS026_21935</name>
</gene>
<feature type="binding site" evidence="12">
    <location>
        <position position="60"/>
    </location>
    <ligand>
        <name>Na(+)</name>
        <dbReference type="ChEBI" id="CHEBI:29101"/>
        <note>structural</note>
    </ligand>
</feature>
<sequence length="110" mass="11806">MLRYSVGMLSIRVFGTNFPYGTLGINVLGSALMGIVVGVFTTTNLTSQDTKLFLTTGVIGGFTTFSTFSLDAAVLWERGQHLAAAAYVVASVIVSLMALILTMMVIRRHL</sequence>
<comment type="activity regulation">
    <text evidence="12">Na(+) is not transported, but it plays an essential structural role and its presence is essential for fluoride channel function.</text>
</comment>
<keyword evidence="12" id="KW-0813">Transport</keyword>
<evidence type="ECO:0000256" key="2">
    <source>
        <dbReference type="ARBA" id="ARBA00022475"/>
    </source>
</evidence>
<evidence type="ECO:0000256" key="7">
    <source>
        <dbReference type="ARBA" id="ARBA00023065"/>
    </source>
</evidence>
<dbReference type="GO" id="GO:0046872">
    <property type="term" value="F:metal ion binding"/>
    <property type="evidence" value="ECO:0007669"/>
    <property type="project" value="UniProtKB-KW"/>
</dbReference>
<keyword evidence="9 12" id="KW-0407">Ion channel</keyword>